<keyword evidence="2 5" id="KW-0378">Hydrolase</keyword>
<name>A0A4V2JT60_PROTD</name>
<comment type="caution">
    <text evidence="5">The sequence shown here is derived from an EMBL/GenBank/DDBJ whole genome shotgun (WGS) entry which is preliminary data.</text>
</comment>
<dbReference type="InterPro" id="IPR029000">
    <property type="entry name" value="Cyclophilin-like_dom_sf"/>
</dbReference>
<evidence type="ECO:0000259" key="4">
    <source>
        <dbReference type="SMART" id="SM00796"/>
    </source>
</evidence>
<feature type="domain" description="Carboxyltransferase" evidence="4">
    <location>
        <begin position="1"/>
        <end position="191"/>
    </location>
</feature>
<accession>A0A4V2JT60</accession>
<evidence type="ECO:0000256" key="2">
    <source>
        <dbReference type="ARBA" id="ARBA00022801"/>
    </source>
</evidence>
<dbReference type="SMART" id="SM00796">
    <property type="entry name" value="AHS1"/>
    <property type="match status" value="1"/>
</dbReference>
<keyword evidence="1" id="KW-0547">Nucleotide-binding</keyword>
<proteinExistence type="predicted"/>
<dbReference type="SUPFAM" id="SSF50891">
    <property type="entry name" value="Cyclophilin-like"/>
    <property type="match status" value="1"/>
</dbReference>
<gene>
    <name evidence="5" type="ORF">ET996_08295</name>
</gene>
<dbReference type="SUPFAM" id="SSF160467">
    <property type="entry name" value="PH0987 N-terminal domain-like"/>
    <property type="match status" value="1"/>
</dbReference>
<evidence type="ECO:0000256" key="3">
    <source>
        <dbReference type="ARBA" id="ARBA00022840"/>
    </source>
</evidence>
<dbReference type="InterPro" id="IPR003833">
    <property type="entry name" value="CT_C_D"/>
</dbReference>
<dbReference type="Gene3D" id="3.30.1360.40">
    <property type="match status" value="1"/>
</dbReference>
<dbReference type="InterPro" id="IPR010016">
    <property type="entry name" value="PxpB"/>
</dbReference>
<dbReference type="GO" id="GO:0016787">
    <property type="term" value="F:hydrolase activity"/>
    <property type="evidence" value="ECO:0007669"/>
    <property type="project" value="UniProtKB-KW"/>
</dbReference>
<dbReference type="PANTHER" id="PTHR34698:SF2">
    <property type="entry name" value="5-OXOPROLINASE SUBUNIT B"/>
    <property type="match status" value="1"/>
</dbReference>
<keyword evidence="3" id="KW-0067">ATP-binding</keyword>
<dbReference type="Proteomes" id="UP000291933">
    <property type="component" value="Unassembled WGS sequence"/>
</dbReference>
<protein>
    <submittedName>
        <fullName evidence="5">Allophanate hydrolase subunit 1</fullName>
    </submittedName>
</protein>
<dbReference type="OrthoDB" id="9778567at2"/>
<dbReference type="PANTHER" id="PTHR34698">
    <property type="entry name" value="5-OXOPROLINASE SUBUNIT B"/>
    <property type="match status" value="1"/>
</dbReference>
<evidence type="ECO:0000313" key="6">
    <source>
        <dbReference type="Proteomes" id="UP000291933"/>
    </source>
</evidence>
<dbReference type="AlphaFoldDB" id="A0A4V2JT60"/>
<keyword evidence="6" id="KW-1185">Reference proteome</keyword>
<evidence type="ECO:0000256" key="1">
    <source>
        <dbReference type="ARBA" id="ARBA00022741"/>
    </source>
</evidence>
<reference evidence="5 6" key="1">
    <citation type="submission" date="2019-01" db="EMBL/GenBank/DDBJ databases">
        <title>Lactibacter flavus gen. nov., sp. nov., a novel bacterium of the family Propionibacteriaceae isolated from raw milk and dairy products.</title>
        <authorList>
            <person name="Huptas C."/>
            <person name="Wenning M."/>
            <person name="Breitenwieser F."/>
            <person name="Doll E."/>
            <person name="Von Neubeck M."/>
            <person name="Busse H.-J."/>
            <person name="Scherer S."/>
        </authorList>
    </citation>
    <scope>NUCLEOTIDE SEQUENCE [LARGE SCALE GENOMIC DNA]</scope>
    <source>
        <strain evidence="5 6">DSM 22130</strain>
    </source>
</reference>
<dbReference type="GO" id="GO:0005524">
    <property type="term" value="F:ATP binding"/>
    <property type="evidence" value="ECO:0007669"/>
    <property type="project" value="UniProtKB-KW"/>
</dbReference>
<evidence type="ECO:0000313" key="5">
    <source>
        <dbReference type="EMBL" id="TBT95011.1"/>
    </source>
</evidence>
<dbReference type="EMBL" id="SDMR01000008">
    <property type="protein sequence ID" value="TBT95011.1"/>
    <property type="molecule type" value="Genomic_DNA"/>
</dbReference>
<dbReference type="Pfam" id="PF02682">
    <property type="entry name" value="CT_C_D"/>
    <property type="match status" value="1"/>
</dbReference>
<organism evidence="5 6">
    <name type="scientific">Propioniciclava tarda</name>
    <dbReference type="NCBI Taxonomy" id="433330"/>
    <lineage>
        <taxon>Bacteria</taxon>
        <taxon>Bacillati</taxon>
        <taxon>Actinomycetota</taxon>
        <taxon>Actinomycetes</taxon>
        <taxon>Propionibacteriales</taxon>
        <taxon>Propionibacteriaceae</taxon>
        <taxon>Propioniciclava</taxon>
    </lineage>
</organism>
<sequence>MRPCGDHAVLVDLGTQDRRRALDAALQASPPTGLVDLVPALQTLLLTFATEAHRADAVARLRSIDVDALPVTAPDAGQPIDITVHYNGPDLADVAAHLGIVPAEVVRRHTAQLWTVDFAGFMPGFGYLTGDAGGLDVPRLATPRTRVPAGSVALAGSFTGVYPSPSPGGWRIIGTTDAVLFDADRTPPALLSPGRRVRFVEGPR</sequence>
<dbReference type="Gene3D" id="2.40.100.10">
    <property type="entry name" value="Cyclophilin-like"/>
    <property type="match status" value="1"/>
</dbReference>